<feature type="signal peptide" evidence="2">
    <location>
        <begin position="1"/>
        <end position="20"/>
    </location>
</feature>
<accession>A0A194SBM4</accession>
<evidence type="ECO:0000313" key="3">
    <source>
        <dbReference type="EMBL" id="KPV77855.1"/>
    </source>
</evidence>
<keyword evidence="4" id="KW-1185">Reference proteome</keyword>
<name>A0A194SBM4_RHOGW</name>
<feature type="region of interest" description="Disordered" evidence="1">
    <location>
        <begin position="113"/>
        <end position="147"/>
    </location>
</feature>
<feature type="compositionally biased region" description="Basic and acidic residues" evidence="1">
    <location>
        <begin position="51"/>
        <end position="67"/>
    </location>
</feature>
<gene>
    <name evidence="3" type="ORF">RHOBADRAFT_41854</name>
</gene>
<dbReference type="OrthoDB" id="2530369at2759"/>
<evidence type="ECO:0000256" key="2">
    <source>
        <dbReference type="SAM" id="SignalP"/>
    </source>
</evidence>
<keyword evidence="2" id="KW-0732">Signal</keyword>
<dbReference type="EMBL" id="KQ474074">
    <property type="protein sequence ID" value="KPV77855.1"/>
    <property type="molecule type" value="Genomic_DNA"/>
</dbReference>
<evidence type="ECO:0000256" key="1">
    <source>
        <dbReference type="SAM" id="MobiDB-lite"/>
    </source>
</evidence>
<feature type="compositionally biased region" description="Low complexity" evidence="1">
    <location>
        <begin position="129"/>
        <end position="144"/>
    </location>
</feature>
<sequence length="167" mass="17447">MQLCPLTLLGLVALVASLCAGRTAPSSSPLRLDSPALASSDTPPHSVQLERSTDVEERQLDARRLAEQDDAAPSSSVEELRALDSGSTTSSSPKRKRCIYIGTFFHVIDCNAPTNSTQVPYAPPREPEQTTSTSTTASRAGPAPVVATGLVTRTRAKAAATSNVEGG</sequence>
<dbReference type="RefSeq" id="XP_018273904.1">
    <property type="nucleotide sequence ID" value="XM_018413964.1"/>
</dbReference>
<protein>
    <submittedName>
        <fullName evidence="3">Uncharacterized protein</fullName>
    </submittedName>
</protein>
<dbReference type="Proteomes" id="UP000053890">
    <property type="component" value="Unassembled WGS sequence"/>
</dbReference>
<organism evidence="3 4">
    <name type="scientific">Rhodotorula graminis (strain WP1)</name>
    <dbReference type="NCBI Taxonomy" id="578459"/>
    <lineage>
        <taxon>Eukaryota</taxon>
        <taxon>Fungi</taxon>
        <taxon>Dikarya</taxon>
        <taxon>Basidiomycota</taxon>
        <taxon>Pucciniomycotina</taxon>
        <taxon>Microbotryomycetes</taxon>
        <taxon>Sporidiobolales</taxon>
        <taxon>Sporidiobolaceae</taxon>
        <taxon>Rhodotorula</taxon>
    </lineage>
</organism>
<proteinExistence type="predicted"/>
<reference evidence="3 4" key="1">
    <citation type="journal article" date="2015" name="Front. Microbiol.">
        <title>Genome sequence of the plant growth promoting endophytic yeast Rhodotorula graminis WP1.</title>
        <authorList>
            <person name="Firrincieli A."/>
            <person name="Otillar R."/>
            <person name="Salamov A."/>
            <person name="Schmutz J."/>
            <person name="Khan Z."/>
            <person name="Redman R.S."/>
            <person name="Fleck N.D."/>
            <person name="Lindquist E."/>
            <person name="Grigoriev I.V."/>
            <person name="Doty S.L."/>
        </authorList>
    </citation>
    <scope>NUCLEOTIDE SEQUENCE [LARGE SCALE GENOMIC DNA]</scope>
    <source>
        <strain evidence="3 4">WP1</strain>
    </source>
</reference>
<dbReference type="AlphaFoldDB" id="A0A194SBM4"/>
<feature type="region of interest" description="Disordered" evidence="1">
    <location>
        <begin position="25"/>
        <end position="94"/>
    </location>
</feature>
<feature type="chain" id="PRO_5008265590" evidence="2">
    <location>
        <begin position="21"/>
        <end position="167"/>
    </location>
</feature>
<evidence type="ECO:0000313" key="4">
    <source>
        <dbReference type="Proteomes" id="UP000053890"/>
    </source>
</evidence>
<dbReference type="GeneID" id="28974412"/>